<dbReference type="EMBL" id="AYSF01000104">
    <property type="protein sequence ID" value="ESU70678.1"/>
    <property type="molecule type" value="Genomic_DNA"/>
</dbReference>
<evidence type="ECO:0000313" key="2">
    <source>
        <dbReference type="EMBL" id="ESU70678.1"/>
    </source>
</evidence>
<feature type="region of interest" description="Disordered" evidence="1">
    <location>
        <begin position="57"/>
        <end position="78"/>
    </location>
</feature>
<evidence type="ECO:0000256" key="1">
    <source>
        <dbReference type="SAM" id="MobiDB-lite"/>
    </source>
</evidence>
<accession>A0A7U9P4L3</accession>
<dbReference type="Proteomes" id="UP000018339">
    <property type="component" value="Unassembled WGS sequence"/>
</dbReference>
<comment type="caution">
    <text evidence="2">The sequence shown here is derived from an EMBL/GenBank/DDBJ whole genome shotgun (WGS) entry which is preliminary data.</text>
</comment>
<gene>
    <name evidence="2" type="ORF">T260_17785</name>
</gene>
<sequence length="78" mass="8631">MKMRLDAAAGCSGKASLNHTLMMGRRGRECQTFHERSMKTVPSDIVVRSQSLILPWPTCAKDGAPKGTKAKRREEEGE</sequence>
<evidence type="ECO:0000313" key="3">
    <source>
        <dbReference type="Proteomes" id="UP000018339"/>
    </source>
</evidence>
<proteinExistence type="predicted"/>
<keyword evidence="3" id="KW-1185">Reference proteome</keyword>
<protein>
    <submittedName>
        <fullName evidence="2">Uncharacterized protein</fullName>
    </submittedName>
</protein>
<dbReference type="AlphaFoldDB" id="A0A7U9P4L3"/>
<organism evidence="2 3">
    <name type="scientific">Geobacillus thermopakistaniensis (strain MAS1)</name>
    <dbReference type="NCBI Taxonomy" id="1408282"/>
    <lineage>
        <taxon>Bacteria</taxon>
        <taxon>Bacillati</taxon>
        <taxon>Bacillota</taxon>
        <taxon>Bacilli</taxon>
        <taxon>Bacillales</taxon>
        <taxon>Anoxybacillaceae</taxon>
        <taxon>Geobacillus</taxon>
    </lineage>
</organism>
<reference evidence="2 3" key="1">
    <citation type="journal article" date="2014" name="Genome Announc.">
        <title>Draft Genome Sequence of Geobacillus thermopakistaniensis Strain MAS1.</title>
        <authorList>
            <person name="Siddiqui M.A."/>
            <person name="Rashid N."/>
            <person name="Ayyampalayam S."/>
            <person name="Whitman W.B."/>
        </authorList>
    </citation>
    <scope>NUCLEOTIDE SEQUENCE [LARGE SCALE GENOMIC DNA]</scope>
    <source>
        <strain evidence="2 3">MAS1</strain>
    </source>
</reference>
<name>A0A7U9P4L3_GEOTM</name>